<keyword evidence="2" id="KW-1185">Reference proteome</keyword>
<protein>
    <recommendedName>
        <fullName evidence="3">Nuclear transport factor 2 family protein</fullName>
    </recommendedName>
</protein>
<dbReference type="EMBL" id="BPQV01000003">
    <property type="protein sequence ID" value="GJE26262.1"/>
    <property type="molecule type" value="Genomic_DNA"/>
</dbReference>
<evidence type="ECO:0000313" key="1">
    <source>
        <dbReference type="EMBL" id="GJE26262.1"/>
    </source>
</evidence>
<evidence type="ECO:0000313" key="2">
    <source>
        <dbReference type="Proteomes" id="UP001055156"/>
    </source>
</evidence>
<comment type="caution">
    <text evidence="1">The sequence shown here is derived from an EMBL/GenBank/DDBJ whole genome shotgun (WGS) entry which is preliminary data.</text>
</comment>
<organism evidence="1 2">
    <name type="scientific">Methylobacterium organophilum</name>
    <dbReference type="NCBI Taxonomy" id="410"/>
    <lineage>
        <taxon>Bacteria</taxon>
        <taxon>Pseudomonadati</taxon>
        <taxon>Pseudomonadota</taxon>
        <taxon>Alphaproteobacteria</taxon>
        <taxon>Hyphomicrobiales</taxon>
        <taxon>Methylobacteriaceae</taxon>
        <taxon>Methylobacterium</taxon>
    </lineage>
</organism>
<proteinExistence type="predicted"/>
<dbReference type="RefSeq" id="WP_238310230.1">
    <property type="nucleotide sequence ID" value="NZ_BPQV01000003.1"/>
</dbReference>
<reference evidence="1" key="1">
    <citation type="journal article" date="2021" name="Front. Microbiol.">
        <title>Comprehensive Comparative Genomics and Phenotyping of Methylobacterium Species.</title>
        <authorList>
            <person name="Alessa O."/>
            <person name="Ogura Y."/>
            <person name="Fujitani Y."/>
            <person name="Takami H."/>
            <person name="Hayashi T."/>
            <person name="Sahin N."/>
            <person name="Tani A."/>
        </authorList>
    </citation>
    <scope>NUCLEOTIDE SEQUENCE</scope>
    <source>
        <strain evidence="1">NBRC 15689</strain>
    </source>
</reference>
<sequence length="49" mass="5394">MVEITIDSFREIAQAMMDADPQKAMDAFGAALILGPRRHVYDEGGRELG</sequence>
<evidence type="ECO:0008006" key="3">
    <source>
        <dbReference type="Google" id="ProtNLM"/>
    </source>
</evidence>
<name>A0ABQ4T3P3_METOR</name>
<reference evidence="1" key="2">
    <citation type="submission" date="2021-08" db="EMBL/GenBank/DDBJ databases">
        <authorList>
            <person name="Tani A."/>
            <person name="Ola A."/>
            <person name="Ogura Y."/>
            <person name="Katsura K."/>
            <person name="Hayashi T."/>
        </authorList>
    </citation>
    <scope>NUCLEOTIDE SEQUENCE</scope>
    <source>
        <strain evidence="1">NBRC 15689</strain>
    </source>
</reference>
<accession>A0ABQ4T3P3</accession>
<gene>
    <name evidence="1" type="ORF">LKMONMHP_1111</name>
</gene>
<dbReference type="Proteomes" id="UP001055156">
    <property type="component" value="Unassembled WGS sequence"/>
</dbReference>